<organism evidence="1 2">
    <name type="scientific">Smallanthus sonchifolius</name>
    <dbReference type="NCBI Taxonomy" id="185202"/>
    <lineage>
        <taxon>Eukaryota</taxon>
        <taxon>Viridiplantae</taxon>
        <taxon>Streptophyta</taxon>
        <taxon>Embryophyta</taxon>
        <taxon>Tracheophyta</taxon>
        <taxon>Spermatophyta</taxon>
        <taxon>Magnoliopsida</taxon>
        <taxon>eudicotyledons</taxon>
        <taxon>Gunneridae</taxon>
        <taxon>Pentapetalae</taxon>
        <taxon>asterids</taxon>
        <taxon>campanulids</taxon>
        <taxon>Asterales</taxon>
        <taxon>Asteraceae</taxon>
        <taxon>Asteroideae</taxon>
        <taxon>Heliantheae alliance</taxon>
        <taxon>Millerieae</taxon>
        <taxon>Smallanthus</taxon>
    </lineage>
</organism>
<gene>
    <name evidence="1" type="ORF">L1987_01552</name>
</gene>
<reference evidence="1 2" key="2">
    <citation type="journal article" date="2022" name="Mol. Ecol. Resour.">
        <title>The genomes of chicory, endive, great burdock and yacon provide insights into Asteraceae paleo-polyploidization history and plant inulin production.</title>
        <authorList>
            <person name="Fan W."/>
            <person name="Wang S."/>
            <person name="Wang H."/>
            <person name="Wang A."/>
            <person name="Jiang F."/>
            <person name="Liu H."/>
            <person name="Zhao H."/>
            <person name="Xu D."/>
            <person name="Zhang Y."/>
        </authorList>
    </citation>
    <scope>NUCLEOTIDE SEQUENCE [LARGE SCALE GENOMIC DNA]</scope>
    <source>
        <strain evidence="2">cv. Yunnan</strain>
        <tissue evidence="1">Leaves</tissue>
    </source>
</reference>
<dbReference type="Proteomes" id="UP001056120">
    <property type="component" value="Linkage Group LG01"/>
</dbReference>
<evidence type="ECO:0000313" key="2">
    <source>
        <dbReference type="Proteomes" id="UP001056120"/>
    </source>
</evidence>
<comment type="caution">
    <text evidence="1">The sequence shown here is derived from an EMBL/GenBank/DDBJ whole genome shotgun (WGS) entry which is preliminary data.</text>
</comment>
<sequence length="88" mass="9801">MVKALRALKGIKSVDFNKKEGNLIVIGDVDPHIVIAYANAFADTKILSVEDEGPPKKKKSACSVIWYEKGRHLVHVRVKSPVFPYPMP</sequence>
<dbReference type="EMBL" id="CM042018">
    <property type="protein sequence ID" value="KAI3827476.1"/>
    <property type="molecule type" value="Genomic_DNA"/>
</dbReference>
<keyword evidence="2" id="KW-1185">Reference proteome</keyword>
<evidence type="ECO:0000313" key="1">
    <source>
        <dbReference type="EMBL" id="KAI3827476.1"/>
    </source>
</evidence>
<protein>
    <submittedName>
        <fullName evidence="1">Uncharacterized protein</fullName>
    </submittedName>
</protein>
<accession>A0ACB9K579</accession>
<reference evidence="2" key="1">
    <citation type="journal article" date="2022" name="Mol. Ecol. Resour.">
        <title>The genomes of chicory, endive, great burdock and yacon provide insights into Asteraceae palaeo-polyploidization history and plant inulin production.</title>
        <authorList>
            <person name="Fan W."/>
            <person name="Wang S."/>
            <person name="Wang H."/>
            <person name="Wang A."/>
            <person name="Jiang F."/>
            <person name="Liu H."/>
            <person name="Zhao H."/>
            <person name="Xu D."/>
            <person name="Zhang Y."/>
        </authorList>
    </citation>
    <scope>NUCLEOTIDE SEQUENCE [LARGE SCALE GENOMIC DNA]</scope>
    <source>
        <strain evidence="2">cv. Yunnan</strain>
    </source>
</reference>
<name>A0ACB9K579_9ASTR</name>
<proteinExistence type="predicted"/>